<dbReference type="GO" id="GO:0005524">
    <property type="term" value="F:ATP binding"/>
    <property type="evidence" value="ECO:0007669"/>
    <property type="project" value="UniProtKB-UniRule"/>
</dbReference>
<keyword evidence="1" id="KW-0547">Nucleotide-binding</keyword>
<protein>
    <recommendedName>
        <fullName evidence="3">ATP-grasp domain-containing protein</fullName>
    </recommendedName>
</protein>
<sequence>MKSSSEDNILGVHDIVEDLQASQAGIPLHRGRVTYDAVILDAKLRQALMTTRSLGRRGKRVAALETTSAMEKSKHVPTFASRWCQQAGIVPAYEQRAEPFLGALRHFLDQYGARVLISASDGTIAVLRKHREEIEKKGTRLALPTEASLAIAIDKNRTLAIAENLGLGVPRGVKITSPGDVKAALKEIGLPAVVKPTESWLWGEGQGSRLTCKLVTTAEEAQRAVNDLTAAGGSVLFQHFLSGRQESISLFYVRGQTYARFAQWTRRAHPPLGESPPIEKASSYPQIPPHRPSA</sequence>
<dbReference type="SUPFAM" id="SSF56059">
    <property type="entry name" value="Glutathione synthetase ATP-binding domain-like"/>
    <property type="match status" value="1"/>
</dbReference>
<dbReference type="Gene3D" id="3.30.1490.20">
    <property type="entry name" value="ATP-grasp fold, A domain"/>
    <property type="match status" value="1"/>
</dbReference>
<dbReference type="RefSeq" id="WP_129885914.1">
    <property type="nucleotide sequence ID" value="NZ_CP035758.1"/>
</dbReference>
<reference evidence="4 5" key="1">
    <citation type="submission" date="2019-01" db="EMBL/GenBank/DDBJ databases">
        <title>Ktedonosporobacter rubrisoli SCAWS-G2.</title>
        <authorList>
            <person name="Huang Y."/>
            <person name="Yan B."/>
        </authorList>
    </citation>
    <scope>NUCLEOTIDE SEQUENCE [LARGE SCALE GENOMIC DNA]</scope>
    <source>
        <strain evidence="4 5">SCAWS-G2</strain>
    </source>
</reference>
<evidence type="ECO:0000256" key="1">
    <source>
        <dbReference type="PROSITE-ProRule" id="PRU00409"/>
    </source>
</evidence>
<feature type="domain" description="ATP-grasp" evidence="3">
    <location>
        <begin position="159"/>
        <end position="250"/>
    </location>
</feature>
<dbReference type="PROSITE" id="PS50975">
    <property type="entry name" value="ATP_GRASP"/>
    <property type="match status" value="1"/>
</dbReference>
<feature type="region of interest" description="Disordered" evidence="2">
    <location>
        <begin position="269"/>
        <end position="294"/>
    </location>
</feature>
<name>A0A4P6JJL6_KTERU</name>
<dbReference type="OrthoDB" id="5420347at2"/>
<dbReference type="Proteomes" id="UP000290365">
    <property type="component" value="Chromosome"/>
</dbReference>
<accession>A0A4P6JJL6</accession>
<dbReference type="InterPro" id="IPR011761">
    <property type="entry name" value="ATP-grasp"/>
</dbReference>
<dbReference type="GO" id="GO:0046872">
    <property type="term" value="F:metal ion binding"/>
    <property type="evidence" value="ECO:0007669"/>
    <property type="project" value="InterPro"/>
</dbReference>
<organism evidence="4 5">
    <name type="scientific">Ktedonosporobacter rubrisoli</name>
    <dbReference type="NCBI Taxonomy" id="2509675"/>
    <lineage>
        <taxon>Bacteria</taxon>
        <taxon>Bacillati</taxon>
        <taxon>Chloroflexota</taxon>
        <taxon>Ktedonobacteria</taxon>
        <taxon>Ktedonobacterales</taxon>
        <taxon>Ktedonosporobacteraceae</taxon>
        <taxon>Ktedonosporobacter</taxon>
    </lineage>
</organism>
<proteinExistence type="predicted"/>
<keyword evidence="5" id="KW-1185">Reference proteome</keyword>
<dbReference type="AlphaFoldDB" id="A0A4P6JJL6"/>
<dbReference type="Gene3D" id="3.40.50.20">
    <property type="match status" value="1"/>
</dbReference>
<dbReference type="InterPro" id="IPR013815">
    <property type="entry name" value="ATP_grasp_subdomain_1"/>
</dbReference>
<dbReference type="KEGG" id="kbs:EPA93_04600"/>
<dbReference type="EMBL" id="CP035758">
    <property type="protein sequence ID" value="QBD75315.1"/>
    <property type="molecule type" value="Genomic_DNA"/>
</dbReference>
<keyword evidence="1" id="KW-0067">ATP-binding</keyword>
<evidence type="ECO:0000259" key="3">
    <source>
        <dbReference type="PROSITE" id="PS50975"/>
    </source>
</evidence>
<evidence type="ECO:0000313" key="5">
    <source>
        <dbReference type="Proteomes" id="UP000290365"/>
    </source>
</evidence>
<evidence type="ECO:0000256" key="2">
    <source>
        <dbReference type="SAM" id="MobiDB-lite"/>
    </source>
</evidence>
<evidence type="ECO:0000313" key="4">
    <source>
        <dbReference type="EMBL" id="QBD75315.1"/>
    </source>
</evidence>
<gene>
    <name evidence="4" type="ORF">EPA93_04600</name>
</gene>